<gene>
    <name evidence="2" type="ORF">ACFQ1S_00175</name>
</gene>
<evidence type="ECO:0000313" key="3">
    <source>
        <dbReference type="Proteomes" id="UP001597045"/>
    </source>
</evidence>
<sequence>MTGSDSGETAPSTVANSVSTDVVGTVIQAGSIAGDVVVHQRLDNPRGVPHQVPPPPDGFVDRAEELGELTNWLHVTAREPARITVISGQPGVGKSALVRHLAAQLATRYPGGQLYVDYSALRTHDGAAIGDALADCLRSLGVPPNDIPDRLGARANLFRTKTAEQPVLVVLDDVDEPAQVRPLVPNSTGSTVLATSNARLSELALDGARLVTLPPMGEAKGITLLRTICGSERIDSGQKAAKRLVKLCGGLPVAIQVAAARLVSRPRLSITALTEELESEKHRLAALSVRGQRLVSSIFNNAYNSLPPTAGELYWRLGATPVQSISIEVAAVASQLHGDDLSRQLDVLVDANLIDDDGPDDHYRFHDLVRLHAQEEASRKNPEIVNDVVQDVKRYYLRKAAFADRTIMGQRLRIADHTDLLRGFEDPFDASKKVAAALDWMANERSNLLTVLQAAFDRGSNDYVWQLAEALIALYLNRRYLDDWLEATDLGVAAAERADNPAAEARLRGLVSRAYLDLERPDLAWENLDKALPLAEKSGNELLIASTWEFIGRARAHARDHHGAVAAYKEAERRSRDAKEPRGEALAQFFRGRELHAVGDSLGALQLLNDAREALRRVGDARMADRVSISLGELLSDLKRYSAAQAELEAAVRAFSNSKTSHYQAQAEDALATLLQKAGRPAAAQEHRDRAIKLRSQSV</sequence>
<accession>A0ABW3M2H0</accession>
<dbReference type="Pfam" id="PF13191">
    <property type="entry name" value="AAA_16"/>
    <property type="match status" value="1"/>
</dbReference>
<dbReference type="SMART" id="SM00382">
    <property type="entry name" value="AAA"/>
    <property type="match status" value="1"/>
</dbReference>
<protein>
    <submittedName>
        <fullName evidence="2">AAA family ATPase</fullName>
    </submittedName>
</protein>
<dbReference type="InterPro" id="IPR003593">
    <property type="entry name" value="AAA+_ATPase"/>
</dbReference>
<evidence type="ECO:0000313" key="2">
    <source>
        <dbReference type="EMBL" id="MFD1044120.1"/>
    </source>
</evidence>
<dbReference type="EMBL" id="JBHTIS010000004">
    <property type="protein sequence ID" value="MFD1044120.1"/>
    <property type="molecule type" value="Genomic_DNA"/>
</dbReference>
<dbReference type="SUPFAM" id="SSF52540">
    <property type="entry name" value="P-loop containing nucleoside triphosphate hydrolases"/>
    <property type="match status" value="1"/>
</dbReference>
<dbReference type="Proteomes" id="UP001597045">
    <property type="component" value="Unassembled WGS sequence"/>
</dbReference>
<dbReference type="PANTHER" id="PTHR47691:SF3">
    <property type="entry name" value="HTH-TYPE TRANSCRIPTIONAL REGULATOR RV0890C-RELATED"/>
    <property type="match status" value="1"/>
</dbReference>
<reference evidence="3" key="1">
    <citation type="journal article" date="2019" name="Int. J. Syst. Evol. Microbiol.">
        <title>The Global Catalogue of Microorganisms (GCM) 10K type strain sequencing project: providing services to taxonomists for standard genome sequencing and annotation.</title>
        <authorList>
            <consortium name="The Broad Institute Genomics Platform"/>
            <consortium name="The Broad Institute Genome Sequencing Center for Infectious Disease"/>
            <person name="Wu L."/>
            <person name="Ma J."/>
        </authorList>
    </citation>
    <scope>NUCLEOTIDE SEQUENCE [LARGE SCALE GENOMIC DNA]</scope>
    <source>
        <strain evidence="3">JCM 31486</strain>
    </source>
</reference>
<dbReference type="InterPro" id="IPR011990">
    <property type="entry name" value="TPR-like_helical_dom_sf"/>
</dbReference>
<dbReference type="InterPro" id="IPR027417">
    <property type="entry name" value="P-loop_NTPase"/>
</dbReference>
<evidence type="ECO:0000259" key="1">
    <source>
        <dbReference type="SMART" id="SM00382"/>
    </source>
</evidence>
<dbReference type="PANTHER" id="PTHR47691">
    <property type="entry name" value="REGULATOR-RELATED"/>
    <property type="match status" value="1"/>
</dbReference>
<dbReference type="Gene3D" id="3.40.50.300">
    <property type="entry name" value="P-loop containing nucleotide triphosphate hydrolases"/>
    <property type="match status" value="1"/>
</dbReference>
<dbReference type="PRINTS" id="PR00364">
    <property type="entry name" value="DISEASERSIST"/>
</dbReference>
<feature type="domain" description="AAA+ ATPase" evidence="1">
    <location>
        <begin position="80"/>
        <end position="215"/>
    </location>
</feature>
<proteinExistence type="predicted"/>
<dbReference type="SUPFAM" id="SSF48452">
    <property type="entry name" value="TPR-like"/>
    <property type="match status" value="1"/>
</dbReference>
<keyword evidence="3" id="KW-1185">Reference proteome</keyword>
<dbReference type="Gene3D" id="1.25.40.10">
    <property type="entry name" value="Tetratricopeptide repeat domain"/>
    <property type="match status" value="1"/>
</dbReference>
<dbReference type="InterPro" id="IPR041664">
    <property type="entry name" value="AAA_16"/>
</dbReference>
<comment type="caution">
    <text evidence="2">The sequence shown here is derived from an EMBL/GenBank/DDBJ whole genome shotgun (WGS) entry which is preliminary data.</text>
</comment>
<organism evidence="2 3">
    <name type="scientific">Kibdelosporangium lantanae</name>
    <dbReference type="NCBI Taxonomy" id="1497396"/>
    <lineage>
        <taxon>Bacteria</taxon>
        <taxon>Bacillati</taxon>
        <taxon>Actinomycetota</taxon>
        <taxon>Actinomycetes</taxon>
        <taxon>Pseudonocardiales</taxon>
        <taxon>Pseudonocardiaceae</taxon>
        <taxon>Kibdelosporangium</taxon>
    </lineage>
</organism>
<name>A0ABW3M2H0_9PSEU</name>